<feature type="region of interest" description="Disordered" evidence="1">
    <location>
        <begin position="323"/>
        <end position="383"/>
    </location>
</feature>
<feature type="compositionally biased region" description="Basic and acidic residues" evidence="1">
    <location>
        <begin position="239"/>
        <end position="256"/>
    </location>
</feature>
<feature type="region of interest" description="Disordered" evidence="1">
    <location>
        <begin position="1178"/>
        <end position="1210"/>
    </location>
</feature>
<feature type="compositionally biased region" description="Polar residues" evidence="1">
    <location>
        <begin position="815"/>
        <end position="824"/>
    </location>
</feature>
<feature type="compositionally biased region" description="Polar residues" evidence="1">
    <location>
        <begin position="166"/>
        <end position="188"/>
    </location>
</feature>
<evidence type="ECO:0000313" key="3">
    <source>
        <dbReference type="Proteomes" id="UP001176517"/>
    </source>
</evidence>
<feature type="region of interest" description="Disordered" evidence="1">
    <location>
        <begin position="1490"/>
        <end position="1563"/>
    </location>
</feature>
<feature type="compositionally biased region" description="Low complexity" evidence="1">
    <location>
        <begin position="369"/>
        <end position="381"/>
    </location>
</feature>
<dbReference type="Proteomes" id="UP001176517">
    <property type="component" value="Unassembled WGS sequence"/>
</dbReference>
<feature type="compositionally biased region" description="Basic and acidic residues" evidence="1">
    <location>
        <begin position="492"/>
        <end position="503"/>
    </location>
</feature>
<feature type="compositionally biased region" description="Polar residues" evidence="1">
    <location>
        <begin position="1304"/>
        <end position="1319"/>
    </location>
</feature>
<feature type="compositionally biased region" description="Low complexity" evidence="1">
    <location>
        <begin position="189"/>
        <end position="202"/>
    </location>
</feature>
<evidence type="ECO:0000256" key="1">
    <source>
        <dbReference type="SAM" id="MobiDB-lite"/>
    </source>
</evidence>
<feature type="compositionally biased region" description="Basic residues" evidence="1">
    <location>
        <begin position="600"/>
        <end position="612"/>
    </location>
</feature>
<feature type="region of interest" description="Disordered" evidence="1">
    <location>
        <begin position="415"/>
        <end position="560"/>
    </location>
</feature>
<feature type="compositionally biased region" description="Basic residues" evidence="1">
    <location>
        <begin position="645"/>
        <end position="660"/>
    </location>
</feature>
<feature type="region of interest" description="Disordered" evidence="1">
    <location>
        <begin position="902"/>
        <end position="1048"/>
    </location>
</feature>
<feature type="region of interest" description="Disordered" evidence="1">
    <location>
        <begin position="752"/>
        <end position="888"/>
    </location>
</feature>
<proteinExistence type="predicted"/>
<gene>
    <name evidence="2" type="ORF">OC846_001316</name>
</gene>
<feature type="compositionally biased region" description="Polar residues" evidence="1">
    <location>
        <begin position="337"/>
        <end position="354"/>
    </location>
</feature>
<feature type="compositionally biased region" description="Polar residues" evidence="1">
    <location>
        <begin position="275"/>
        <end position="287"/>
    </location>
</feature>
<feature type="compositionally biased region" description="Low complexity" evidence="1">
    <location>
        <begin position="856"/>
        <end position="866"/>
    </location>
</feature>
<feature type="compositionally biased region" description="Acidic residues" evidence="1">
    <location>
        <begin position="474"/>
        <end position="483"/>
    </location>
</feature>
<evidence type="ECO:0000313" key="2">
    <source>
        <dbReference type="EMBL" id="KAK0556222.1"/>
    </source>
</evidence>
<feature type="compositionally biased region" description="Polar residues" evidence="1">
    <location>
        <begin position="918"/>
        <end position="933"/>
    </location>
</feature>
<protein>
    <submittedName>
        <fullName evidence="2">Uncharacterized protein</fullName>
    </submittedName>
</protein>
<feature type="compositionally biased region" description="Polar residues" evidence="1">
    <location>
        <begin position="438"/>
        <end position="447"/>
    </location>
</feature>
<feature type="region of interest" description="Disordered" evidence="1">
    <location>
        <begin position="1069"/>
        <end position="1122"/>
    </location>
</feature>
<feature type="region of interest" description="Disordered" evidence="1">
    <location>
        <begin position="1"/>
        <end position="295"/>
    </location>
</feature>
<feature type="compositionally biased region" description="Polar residues" evidence="1">
    <location>
        <begin position="1178"/>
        <end position="1193"/>
    </location>
</feature>
<feature type="compositionally biased region" description="Low complexity" evidence="1">
    <location>
        <begin position="46"/>
        <end position="59"/>
    </location>
</feature>
<feature type="region of interest" description="Disordered" evidence="1">
    <location>
        <begin position="580"/>
        <end position="701"/>
    </location>
</feature>
<feature type="compositionally biased region" description="Basic and acidic residues" evidence="1">
    <location>
        <begin position="1072"/>
        <end position="1092"/>
    </location>
</feature>
<comment type="caution">
    <text evidence="2">The sequence shown here is derived from an EMBL/GenBank/DDBJ whole genome shotgun (WGS) entry which is preliminary data.</text>
</comment>
<dbReference type="EMBL" id="JAPDMZ010000018">
    <property type="protein sequence ID" value="KAK0556222.1"/>
    <property type="molecule type" value="Genomic_DNA"/>
</dbReference>
<reference evidence="2" key="1">
    <citation type="journal article" date="2023" name="PhytoFront">
        <title>Draft Genome Resources of Seven Strains of Tilletia horrida, Causal Agent of Kernel Smut of Rice.</title>
        <authorList>
            <person name="Khanal S."/>
            <person name="Antony Babu S."/>
            <person name="Zhou X.G."/>
        </authorList>
    </citation>
    <scope>NUCLEOTIDE SEQUENCE</scope>
    <source>
        <strain evidence="2">TX6</strain>
    </source>
</reference>
<feature type="compositionally biased region" description="Low complexity" evidence="1">
    <location>
        <begin position="76"/>
        <end position="94"/>
    </location>
</feature>
<feature type="compositionally biased region" description="Low complexity" evidence="1">
    <location>
        <begin position="119"/>
        <end position="132"/>
    </location>
</feature>
<feature type="compositionally biased region" description="Polar residues" evidence="1">
    <location>
        <begin position="1496"/>
        <end position="1518"/>
    </location>
</feature>
<feature type="compositionally biased region" description="Low complexity" evidence="1">
    <location>
        <begin position="627"/>
        <end position="637"/>
    </location>
</feature>
<sequence>MESSSTRSPPGVLRSSATSVGHGSGSSRRHPRDFGTPPLPPPRITSSSSMANLSSSLPPATIPTGANPGFVPSVVAELNAAAQAAEAESSAAALRTSYASGQQGISSSNSKRDSHRRSGTSTAALRRASARSLRSDISHGTAGHSNRGIHSLHLPPMPEVLPPRGSSMQHLTDENPISSILQAASPNTSPLSRRSIPARSPSAEFRAPSLDQMVRNVAELSLTDAPPKTPPSRPHSRSKATDKDLVLYEANHDTPHRKSTQSESHIKQRARRATVGSQRGSVASSPTGPGVASNHDTLAAGRLSLSSVRSSVWGNGGDMELLPSAASHGHGPRLGSASASASGTQLPIQRSASPHSVGGATLSPEHNSARLSLSSIPTSSSRTRESMFTARSSMSATNGHGFELDGISAFSHDFGSSSAGGEHRVSMGLGLGRDRNSGVGTKRSSGVPSVWIGPARAGDETEDGDEFFDARSDEGDEGEESDEVMAPQLPNERGRPNSSSRRDRLSKRASTRSSLMSHPAHRTGNSPVRAPSPAKSVATDNHESDTAAAGHSVQKHGSMVGLVRKPDALLVPPLPVSSTVISDAANADPTSSSQPLSRKGGSKVVKKRTKRKGMTENSLAVDEGDTSSNSSNEAANSYVHGTRPISKRRASRHGHGSRHGHAPESIQTHSRPDIEAIAPRQSSLVPQAEAEAEADQTVVPATSGVPDELFLELGLKSLREREEIARAKTLRRLNIEAAAARRREAEAQALLDSEAGVATSELPVNGHIDSNPSEQRDTDMTAVSSHDLDKVQHAPESSSARTDSIDRTSGPPGATSATSISRSIMHSPADNATLLDETGLARPESLPRASADSGIANSAALNPPSASHKDALAENAHTSPPSPVIDDVSAAALHTSSLGRKRGLAALFSRSRSRRKSIATSTAGQSASMTTAESMPLPSPSILYARRPSQPSVLAQRSAPFPSLDSLPSPQGIPDKIVQSASAPLGVGLGIEETPRPETPADGRATPSGRWRSRMPSISSVRSMKMEKRQESDIPPVPPLNAPDNAADEEWRRNLLADAVGLSLGLATPKSVRSESRTGFRSDSRSGYRSGDENPPARSVRRPVTPLPVHDSDPQETIKKSLSTPLLSDDLVDDGLNDPAAIEGLMMDLNNGTLVDAERRDVQQQKVAFAPVLFGQGSSTSSESVAAEQSRTGRGTIKSPTFDVGSGPATDLKLDIPATSGSFDAPSPRAVAVPTTPRVYSTILEDGPHQSRSETLWLKRVEGHANSGMHVSAGLSVEGPSAMWPSEGGLGSAFTHSDMGRNRYGSQTSLNNGGNSAGQSDAEGGPNGLSSYNGPSGSAAYEGVGRISRSVDHHMSPSGMSVGDDPSDWHGFASIQGHSSGARVGMSPKSPNMLSSWKARFRGKRQQESKALGIRNVPLTNSQALMYVAPGTPISRSGGLSSGHEYAIPNSAQGSYQGHQGHPSFLAAQEATRRLLATQENMAFTPSATHIGLPLESSSPSVQSGYPQSKSWTNTAESSLRGERRAPFLVPPSPSAWSATGSHEGPSTAPSSALDVPNCHGQRKATSELAAFDRMLRGYSEASNDLIRQIAARASSSNNHGSAMVAS</sequence>
<name>A0AAN6GUC6_9BASI</name>
<feature type="compositionally biased region" description="Basic and acidic residues" evidence="1">
    <location>
        <begin position="1110"/>
        <end position="1119"/>
    </location>
</feature>
<keyword evidence="3" id="KW-1185">Reference proteome</keyword>
<feature type="region of interest" description="Disordered" evidence="1">
    <location>
        <begin position="1288"/>
        <end position="1341"/>
    </location>
</feature>
<accession>A0AAN6GUC6</accession>
<feature type="compositionally biased region" description="Polar residues" evidence="1">
    <location>
        <begin position="97"/>
        <end position="109"/>
    </location>
</feature>
<organism evidence="2 3">
    <name type="scientific">Tilletia horrida</name>
    <dbReference type="NCBI Taxonomy" id="155126"/>
    <lineage>
        <taxon>Eukaryota</taxon>
        <taxon>Fungi</taxon>
        <taxon>Dikarya</taxon>
        <taxon>Basidiomycota</taxon>
        <taxon>Ustilaginomycotina</taxon>
        <taxon>Exobasidiomycetes</taxon>
        <taxon>Tilletiales</taxon>
        <taxon>Tilletiaceae</taxon>
        <taxon>Tilletia</taxon>
    </lineage>
</organism>